<dbReference type="AlphaFoldDB" id="A0A3M9MPF4"/>
<accession>A0A3M9MPF4</accession>
<feature type="domain" description="Secretion system C-terminal sorting" evidence="2">
    <location>
        <begin position="682"/>
        <end position="759"/>
    </location>
</feature>
<feature type="domain" description="PKD-like" evidence="3">
    <location>
        <begin position="317"/>
        <end position="351"/>
    </location>
</feature>
<name>A0A3M9MPF4_9BACT</name>
<feature type="signal peptide" evidence="1">
    <location>
        <begin position="1"/>
        <end position="25"/>
    </location>
</feature>
<dbReference type="InterPro" id="IPR013783">
    <property type="entry name" value="Ig-like_fold"/>
</dbReference>
<comment type="caution">
    <text evidence="4">The sequence shown here is derived from an EMBL/GenBank/DDBJ whole genome shotgun (WGS) entry which is preliminary data.</text>
</comment>
<evidence type="ECO:0000313" key="5">
    <source>
        <dbReference type="Proteomes" id="UP000271010"/>
    </source>
</evidence>
<dbReference type="InterPro" id="IPR045829">
    <property type="entry name" value="PKD_6"/>
</dbReference>
<dbReference type="Gene3D" id="2.60.40.10">
    <property type="entry name" value="Immunoglobulins"/>
    <property type="match status" value="1"/>
</dbReference>
<evidence type="ECO:0000256" key="1">
    <source>
        <dbReference type="SAM" id="SignalP"/>
    </source>
</evidence>
<dbReference type="OrthoDB" id="876123at2"/>
<reference evidence="4 5" key="1">
    <citation type="submission" date="2018-11" db="EMBL/GenBank/DDBJ databases">
        <title>Rufibacter latericius sp. nov., isolated from water in Baiyang Lake.</title>
        <authorList>
            <person name="Yang Y."/>
        </authorList>
    </citation>
    <scope>NUCLEOTIDE SEQUENCE [LARGE SCALE GENOMIC DNA]</scope>
    <source>
        <strain evidence="4 5">MCC P1</strain>
    </source>
</reference>
<dbReference type="RefSeq" id="WP_123133544.1">
    <property type="nucleotide sequence ID" value="NZ_JBHMAD010000003.1"/>
</dbReference>
<keyword evidence="5" id="KW-1185">Reference proteome</keyword>
<dbReference type="Pfam" id="PF18962">
    <property type="entry name" value="Por_Secre_tail"/>
    <property type="match status" value="1"/>
</dbReference>
<evidence type="ECO:0000313" key="4">
    <source>
        <dbReference type="EMBL" id="RNI27075.1"/>
    </source>
</evidence>
<dbReference type="Proteomes" id="UP000271010">
    <property type="component" value="Unassembled WGS sequence"/>
</dbReference>
<evidence type="ECO:0000259" key="3">
    <source>
        <dbReference type="Pfam" id="PF19408"/>
    </source>
</evidence>
<dbReference type="Pfam" id="PF19408">
    <property type="entry name" value="PKD_6"/>
    <property type="match status" value="2"/>
</dbReference>
<keyword evidence="1" id="KW-0732">Signal</keyword>
<proteinExistence type="predicted"/>
<feature type="chain" id="PRO_5018054105" evidence="1">
    <location>
        <begin position="26"/>
        <end position="760"/>
    </location>
</feature>
<feature type="domain" description="PKD-like" evidence="3">
    <location>
        <begin position="490"/>
        <end position="562"/>
    </location>
</feature>
<dbReference type="NCBIfam" id="TIGR04183">
    <property type="entry name" value="Por_Secre_tail"/>
    <property type="match status" value="1"/>
</dbReference>
<gene>
    <name evidence="4" type="ORF">EFA69_12915</name>
</gene>
<organism evidence="4 5">
    <name type="scientific">Rufibacter immobilis</name>
    <dbReference type="NCBI Taxonomy" id="1348778"/>
    <lineage>
        <taxon>Bacteria</taxon>
        <taxon>Pseudomonadati</taxon>
        <taxon>Bacteroidota</taxon>
        <taxon>Cytophagia</taxon>
        <taxon>Cytophagales</taxon>
        <taxon>Hymenobacteraceae</taxon>
        <taxon>Rufibacter</taxon>
    </lineage>
</organism>
<sequence length="760" mass="82162">MKRTILSWASTLMLLLFVLVTQAQAQGIAAVANSKDKSLQVKYSGATTKDVAPGLVKLSFTVSAQGKNDKNLETIFFELPAGAGAISPVGAYQSKGKKYKVEAAVKAPFHAIRFTAVGGKKEKSKKKVKEETFSYVLSEAEFASMSSIKVRVKSNSGTKDVTVPLNKNKRTGAADVTTLATCTTPLPVISGSPDLCPGEIVKFAIKENMDYQNIQWSVPTVGSDGKPSNWEILSVTGKYNNVLEVRVGDVSGTVYASVDVANCGTKVVSKATYIGDEIPVTISVVNGTQTGKEEFNTGDVMVFNANANQNRDKREYIYDWEVPVGWTIVSGQGTNQLIVIAGAVEGFVELNVKSRSDRELRYCGLGYAYVEVIQEPKEGCPKPDIDVDAPEEVCDDSENVYRFAVTNPDPNKKVKYQFFLPDEFQVVASGYGWVDIKVNNAKADSTLFVTIVAVNANNCGAEAICIPVDVKDCPTGPCEKPVVSLVAPDTICNLADEPTTIRVAQTQPGVTYTFNVPEGFLVIEEGPDFVTVVAVFDEEQLGQPQTISVTARNECGVTTAQETLIVADCGNGNPLPVTLTRFEGVSRNGSVELAWSTASEINNDRFEIERSTNGKDFVKVGEVKGMGNSSALVDYTYSDRNTTSGTVYYRLRQVDYDAAFEYSKVIAVSHVATASSASAISLYPNPVNDGNLTVRFEELVKGHATIRLVDLNGRVLHTQELSSVDSEVAMNLSGLNLRAGIYMISVTANGRNTTQRIMIR</sequence>
<dbReference type="InterPro" id="IPR026444">
    <property type="entry name" value="Secre_tail"/>
</dbReference>
<dbReference type="EMBL" id="RJJE01000017">
    <property type="protein sequence ID" value="RNI27075.1"/>
    <property type="molecule type" value="Genomic_DNA"/>
</dbReference>
<evidence type="ECO:0000259" key="2">
    <source>
        <dbReference type="Pfam" id="PF18962"/>
    </source>
</evidence>
<protein>
    <submittedName>
        <fullName evidence="4">T9SS C-terminal target domain-containing protein</fullName>
    </submittedName>
</protein>